<dbReference type="Gene3D" id="3.30.465.10">
    <property type="match status" value="1"/>
</dbReference>
<evidence type="ECO:0000256" key="1">
    <source>
        <dbReference type="ARBA" id="ARBA00001974"/>
    </source>
</evidence>
<accession>A0A1M2VCH6</accession>
<feature type="compositionally biased region" description="Low complexity" evidence="6">
    <location>
        <begin position="313"/>
        <end position="330"/>
    </location>
</feature>
<comment type="similarity">
    <text evidence="2">Belongs to the oxygen-dependent FAD-linked oxidoreductase family.</text>
</comment>
<protein>
    <submittedName>
        <fullName evidence="8">6-hydroxy-D-nicotine oxidase</fullName>
    </submittedName>
</protein>
<feature type="compositionally biased region" description="Acidic residues" evidence="6">
    <location>
        <begin position="138"/>
        <end position="152"/>
    </location>
</feature>
<dbReference type="PANTHER" id="PTHR42973:SF39">
    <property type="entry name" value="FAD-BINDING PCMH-TYPE DOMAIN-CONTAINING PROTEIN"/>
    <property type="match status" value="1"/>
</dbReference>
<feature type="region of interest" description="Disordered" evidence="6">
    <location>
        <begin position="38"/>
        <end position="61"/>
    </location>
</feature>
<evidence type="ECO:0000259" key="7">
    <source>
        <dbReference type="PROSITE" id="PS51387"/>
    </source>
</evidence>
<dbReference type="InterPro" id="IPR016169">
    <property type="entry name" value="FAD-bd_PCMH_sub2"/>
</dbReference>
<evidence type="ECO:0000256" key="5">
    <source>
        <dbReference type="ARBA" id="ARBA00023002"/>
    </source>
</evidence>
<dbReference type="AlphaFoldDB" id="A0A1M2VCH6"/>
<dbReference type="STRING" id="154538.A0A1M2VCH6"/>
<feature type="compositionally biased region" description="Low complexity" evidence="6">
    <location>
        <begin position="293"/>
        <end position="306"/>
    </location>
</feature>
<feature type="compositionally biased region" description="Basic and acidic residues" evidence="6">
    <location>
        <begin position="38"/>
        <end position="54"/>
    </location>
</feature>
<dbReference type="GO" id="GO:0016491">
    <property type="term" value="F:oxidoreductase activity"/>
    <property type="evidence" value="ECO:0007669"/>
    <property type="project" value="UniProtKB-KW"/>
</dbReference>
<evidence type="ECO:0000256" key="2">
    <source>
        <dbReference type="ARBA" id="ARBA00005466"/>
    </source>
</evidence>
<feature type="compositionally biased region" description="Polar residues" evidence="6">
    <location>
        <begin position="388"/>
        <end position="402"/>
    </location>
</feature>
<comment type="cofactor">
    <cofactor evidence="1">
        <name>FAD</name>
        <dbReference type="ChEBI" id="CHEBI:57692"/>
    </cofactor>
</comment>
<sequence length="864" mass="92633">MEPSRSNPPLTLRLVEQFSDVLLDELASSVKGPVLRPNHTEYNRYPHSIHDHSLTDSASYPERSKTFNGKLKPSAHVLVSPLDAHDVSAVVKFCIKHGLSPSVRAGGYGIAGWSVAGDVIIDMSMMTDIDVEPPIPTTDDDDDDDGDDDAGDDSTTRIDWTPLKDMLPLGSKGKGRGAAPQLMPSLGETPALRAGKRRREDRSPSAGPDETRSSTGQGAFDDASPIVASFLYGPPLPPESGETPRQPPTNRQRLHSPEATPAATAVPLPESGEQAAEARLQMPVLTESTRQLSGESNSSDSSSRQSAGFGRGSQYSHSSFATSTSSPDGSGKSGSAEPQEPFAYMSSNSATVLPRPPMYGTTNPLGPESSSTAPTPTPGFVLPPAMANWSSPPSTLQGPSTGVSAWNPAMGFGAGAGAFSFPAPGAPMPPSIMSMMSGAGLPPLLGSFGATPSLLTASDARAGQLGTIEHYRPVHPHAYVTFGAGMRQKEIDLYTSENPLEGTNAVTGERKNLAVPYHVPMSAHPVGSSIMLLAGFGFISRMYGLSIDNLVEVEMVLADGRIVIVNAQEDPELWWAVRGAGPAFGIATRYKARAFPVPVVFAGNLIYRFHRATAPSLIKHFRDCIKNAPRELYANVLLTAGPANKDSLVVIQMCYAGPRERGVEYLQAISSWDGERCLLNEVNEKSFLNQQDSVAQVLRGKAGRQWFLRSALITTLPDEVINRTVMEFADTPIGCTWLFELAGGAIGDFEDTCLPKEQREATWTVAALHQWDMGIDDPRCITTAEQVSTAEGAIGLSTLTQWTAQWMGGTIKQVSVGGPYPTNWARLAELKRKYDPQCLFKNNFWPLDTHGNPIESLTNEPPSP</sequence>
<dbReference type="Gene3D" id="3.40.462.20">
    <property type="match status" value="1"/>
</dbReference>
<evidence type="ECO:0000256" key="4">
    <source>
        <dbReference type="ARBA" id="ARBA00022827"/>
    </source>
</evidence>
<evidence type="ECO:0000256" key="3">
    <source>
        <dbReference type="ARBA" id="ARBA00022630"/>
    </source>
</evidence>
<evidence type="ECO:0000313" key="9">
    <source>
        <dbReference type="Proteomes" id="UP000184267"/>
    </source>
</evidence>
<evidence type="ECO:0000313" key="8">
    <source>
        <dbReference type="EMBL" id="OJT05299.1"/>
    </source>
</evidence>
<organism evidence="8 9">
    <name type="scientific">Trametes pubescens</name>
    <name type="common">White-rot fungus</name>
    <dbReference type="NCBI Taxonomy" id="154538"/>
    <lineage>
        <taxon>Eukaryota</taxon>
        <taxon>Fungi</taxon>
        <taxon>Dikarya</taxon>
        <taxon>Basidiomycota</taxon>
        <taxon>Agaricomycotina</taxon>
        <taxon>Agaricomycetes</taxon>
        <taxon>Polyporales</taxon>
        <taxon>Polyporaceae</taxon>
        <taxon>Trametes</taxon>
    </lineage>
</organism>
<dbReference type="PROSITE" id="PS51387">
    <property type="entry name" value="FAD_PCMH"/>
    <property type="match status" value="1"/>
</dbReference>
<reference evidence="8 9" key="1">
    <citation type="submission" date="2016-10" db="EMBL/GenBank/DDBJ databases">
        <title>Genome sequence of the basidiomycete white-rot fungus Trametes pubescens.</title>
        <authorList>
            <person name="Makela M.R."/>
            <person name="Granchi Z."/>
            <person name="Peng M."/>
            <person name="De Vries R.P."/>
            <person name="Grigoriev I."/>
            <person name="Riley R."/>
            <person name="Hilden K."/>
        </authorList>
    </citation>
    <scope>NUCLEOTIDE SEQUENCE [LARGE SCALE GENOMIC DNA]</scope>
    <source>
        <strain evidence="8 9">FBCC735</strain>
    </source>
</reference>
<dbReference type="InterPro" id="IPR036318">
    <property type="entry name" value="FAD-bd_PCMH-like_sf"/>
</dbReference>
<dbReference type="PANTHER" id="PTHR42973">
    <property type="entry name" value="BINDING OXIDOREDUCTASE, PUTATIVE (AFU_ORTHOLOGUE AFUA_1G17690)-RELATED"/>
    <property type="match status" value="1"/>
</dbReference>
<gene>
    <name evidence="8" type="ORF">TRAPUB_3889</name>
</gene>
<dbReference type="InterPro" id="IPR016166">
    <property type="entry name" value="FAD-bd_PCMH"/>
</dbReference>
<proteinExistence type="inferred from homology"/>
<dbReference type="InterPro" id="IPR050416">
    <property type="entry name" value="FAD-linked_Oxidoreductase"/>
</dbReference>
<dbReference type="OMA" id="HQWDMGI"/>
<dbReference type="Gene3D" id="3.30.43.10">
    <property type="entry name" value="Uridine Diphospho-n-acetylenolpyruvylglucosamine Reductase, domain 2"/>
    <property type="match status" value="1"/>
</dbReference>
<feature type="domain" description="FAD-binding PCMH-type" evidence="7">
    <location>
        <begin position="382"/>
        <end position="597"/>
    </location>
</feature>
<name>A0A1M2VCH6_TRAPU</name>
<dbReference type="OrthoDB" id="9996127at2759"/>
<keyword evidence="4" id="KW-0274">FAD</keyword>
<dbReference type="Proteomes" id="UP000184267">
    <property type="component" value="Unassembled WGS sequence"/>
</dbReference>
<keyword evidence="3" id="KW-0285">Flavoprotein</keyword>
<comment type="caution">
    <text evidence="8">The sequence shown here is derived from an EMBL/GenBank/DDBJ whole genome shotgun (WGS) entry which is preliminary data.</text>
</comment>
<dbReference type="GO" id="GO:0071949">
    <property type="term" value="F:FAD binding"/>
    <property type="evidence" value="ECO:0007669"/>
    <property type="project" value="InterPro"/>
</dbReference>
<evidence type="ECO:0000256" key="6">
    <source>
        <dbReference type="SAM" id="MobiDB-lite"/>
    </source>
</evidence>
<keyword evidence="9" id="KW-1185">Reference proteome</keyword>
<dbReference type="EMBL" id="MNAD01001472">
    <property type="protein sequence ID" value="OJT05299.1"/>
    <property type="molecule type" value="Genomic_DNA"/>
</dbReference>
<dbReference type="InterPro" id="IPR016167">
    <property type="entry name" value="FAD-bd_PCMH_sub1"/>
</dbReference>
<keyword evidence="5" id="KW-0560">Oxidoreductase</keyword>
<feature type="region of interest" description="Disordered" evidence="6">
    <location>
        <begin position="130"/>
        <end position="402"/>
    </location>
</feature>
<dbReference type="SUPFAM" id="SSF56176">
    <property type="entry name" value="FAD-binding/transporter-associated domain-like"/>
    <property type="match status" value="2"/>
</dbReference>